<evidence type="ECO:0000256" key="1">
    <source>
        <dbReference type="ARBA" id="ARBA00023015"/>
    </source>
</evidence>
<dbReference type="EMBL" id="JAESWA010000022">
    <property type="protein sequence ID" value="MBL4932228.1"/>
    <property type="molecule type" value="Genomic_DNA"/>
</dbReference>
<keyword evidence="1" id="KW-0805">Transcription regulation</keyword>
<evidence type="ECO:0000256" key="3">
    <source>
        <dbReference type="ARBA" id="ARBA00023163"/>
    </source>
</evidence>
<gene>
    <name evidence="5" type="ORF">JK634_10455</name>
</gene>
<dbReference type="RefSeq" id="WP_202767596.1">
    <property type="nucleotide sequence ID" value="NZ_JAESWA010000022.1"/>
</dbReference>
<dbReference type="InterPro" id="IPR050959">
    <property type="entry name" value="MarA-like"/>
</dbReference>
<accession>A0A937FFH2</accession>
<keyword evidence="6" id="KW-1185">Reference proteome</keyword>
<evidence type="ECO:0000256" key="2">
    <source>
        <dbReference type="ARBA" id="ARBA00023125"/>
    </source>
</evidence>
<feature type="domain" description="HTH araC/xylS-type" evidence="4">
    <location>
        <begin position="8"/>
        <end position="106"/>
    </location>
</feature>
<dbReference type="InterPro" id="IPR018062">
    <property type="entry name" value="HTH_AraC-typ_CS"/>
</dbReference>
<dbReference type="InterPro" id="IPR020449">
    <property type="entry name" value="Tscrpt_reg_AraC-type_HTH"/>
</dbReference>
<dbReference type="PANTHER" id="PTHR47504">
    <property type="entry name" value="RIGHT ORIGIN-BINDING PROTEIN"/>
    <property type="match status" value="1"/>
</dbReference>
<name>A0A937FFH2_9CLOT</name>
<dbReference type="AlphaFoldDB" id="A0A937FFH2"/>
<dbReference type="PROSITE" id="PS00041">
    <property type="entry name" value="HTH_ARAC_FAMILY_1"/>
    <property type="match status" value="1"/>
</dbReference>
<reference evidence="5" key="1">
    <citation type="submission" date="2021-01" db="EMBL/GenBank/DDBJ databases">
        <title>Genome public.</title>
        <authorList>
            <person name="Liu C."/>
            <person name="Sun Q."/>
        </authorList>
    </citation>
    <scope>NUCLEOTIDE SEQUENCE</scope>
    <source>
        <strain evidence="5">YIM B02565</strain>
    </source>
</reference>
<evidence type="ECO:0000313" key="5">
    <source>
        <dbReference type="EMBL" id="MBL4932228.1"/>
    </source>
</evidence>
<dbReference type="Proteomes" id="UP000623681">
    <property type="component" value="Unassembled WGS sequence"/>
</dbReference>
<keyword evidence="3" id="KW-0804">Transcription</keyword>
<comment type="caution">
    <text evidence="5">The sequence shown here is derived from an EMBL/GenBank/DDBJ whole genome shotgun (WGS) entry which is preliminary data.</text>
</comment>
<dbReference type="PANTHER" id="PTHR47504:SF5">
    <property type="entry name" value="RIGHT ORIGIN-BINDING PROTEIN"/>
    <property type="match status" value="1"/>
</dbReference>
<dbReference type="PRINTS" id="PR00032">
    <property type="entry name" value="HTHARAC"/>
</dbReference>
<dbReference type="InterPro" id="IPR018060">
    <property type="entry name" value="HTH_AraC"/>
</dbReference>
<evidence type="ECO:0000313" key="6">
    <source>
        <dbReference type="Proteomes" id="UP000623681"/>
    </source>
</evidence>
<dbReference type="Gene3D" id="1.10.10.60">
    <property type="entry name" value="Homeodomain-like"/>
    <property type="match status" value="2"/>
</dbReference>
<evidence type="ECO:0000259" key="4">
    <source>
        <dbReference type="PROSITE" id="PS01124"/>
    </source>
</evidence>
<keyword evidence="2" id="KW-0238">DNA-binding</keyword>
<protein>
    <submittedName>
        <fullName evidence="5">Helix-turn-helix transcriptional regulator</fullName>
    </submittedName>
</protein>
<dbReference type="SMART" id="SM00342">
    <property type="entry name" value="HTH_ARAC"/>
    <property type="match status" value="1"/>
</dbReference>
<sequence length="127" mass="14818">MEHDLCIRESIKYIENNLKEKIELKELADKAFLSKYHYHRIFHAIVGEPVAEYVRKRRLEEAANELISSDNKIVDIALKYQFGSQETFTKAFKKVYGVPPREFRENRSKIALISSRNKGISKLSMVA</sequence>
<dbReference type="InterPro" id="IPR009057">
    <property type="entry name" value="Homeodomain-like_sf"/>
</dbReference>
<organism evidence="5 6">
    <name type="scientific">Clostridium paridis</name>
    <dbReference type="NCBI Taxonomy" id="2803863"/>
    <lineage>
        <taxon>Bacteria</taxon>
        <taxon>Bacillati</taxon>
        <taxon>Bacillota</taxon>
        <taxon>Clostridia</taxon>
        <taxon>Eubacteriales</taxon>
        <taxon>Clostridiaceae</taxon>
        <taxon>Clostridium</taxon>
    </lineage>
</organism>
<dbReference type="PROSITE" id="PS01124">
    <property type="entry name" value="HTH_ARAC_FAMILY_2"/>
    <property type="match status" value="1"/>
</dbReference>
<dbReference type="SUPFAM" id="SSF46689">
    <property type="entry name" value="Homeodomain-like"/>
    <property type="match status" value="2"/>
</dbReference>
<dbReference type="GO" id="GO:0043565">
    <property type="term" value="F:sequence-specific DNA binding"/>
    <property type="evidence" value="ECO:0007669"/>
    <property type="project" value="InterPro"/>
</dbReference>
<dbReference type="GO" id="GO:0003700">
    <property type="term" value="F:DNA-binding transcription factor activity"/>
    <property type="evidence" value="ECO:0007669"/>
    <property type="project" value="InterPro"/>
</dbReference>
<dbReference type="Pfam" id="PF12833">
    <property type="entry name" value="HTH_18"/>
    <property type="match status" value="1"/>
</dbReference>
<proteinExistence type="predicted"/>